<dbReference type="PANTHER" id="PTHR48079:SF6">
    <property type="entry name" value="NAD(P)-BINDING DOMAIN-CONTAINING PROTEIN-RELATED"/>
    <property type="match status" value="1"/>
</dbReference>
<dbReference type="RefSeq" id="WP_093784255.1">
    <property type="nucleotide sequence ID" value="NZ_FNIE01000004.1"/>
</dbReference>
<dbReference type="EMBL" id="FNIE01000004">
    <property type="protein sequence ID" value="SDN55986.1"/>
    <property type="molecule type" value="Genomic_DNA"/>
</dbReference>
<dbReference type="OrthoDB" id="4820988at2"/>
<feature type="domain" description="NAD-dependent epimerase/dehydratase" evidence="2">
    <location>
        <begin position="5"/>
        <end position="229"/>
    </location>
</feature>
<dbReference type="Proteomes" id="UP000199341">
    <property type="component" value="Unassembled WGS sequence"/>
</dbReference>
<dbReference type="InterPro" id="IPR036291">
    <property type="entry name" value="NAD(P)-bd_dom_sf"/>
</dbReference>
<keyword evidence="4" id="KW-1185">Reference proteome</keyword>
<dbReference type="InterPro" id="IPR051783">
    <property type="entry name" value="NAD(P)-dependent_oxidoreduct"/>
</dbReference>
<evidence type="ECO:0000313" key="3">
    <source>
        <dbReference type="EMBL" id="SDN55986.1"/>
    </source>
</evidence>
<sequence length="347" mass="37326">MTQSALVIGATGQIGRQAVRALVEDGWEVTAASRTGADPQALPDGVREVRVDRKDTAALADALGDGYDVVVDTVAYDASDAGQLLSLADRIGSAVVISSAAVYLDDQGRSFDTQDDPDGQPRYPLPLPETNLTVPPGPSTYGTRKVELEQTLLAAADRLPATLLRAGAIHGTHSTYPRELHFVKRALDGRKVRILAYGGRSRFHPVHTSNLAELIRLAARRPGTRVLNAGDPHVPTVAEIATAIDEVLGHTATTFTIDGPPPTPTLGATPWSLAHPMVLDMSLAARDLDYQPPTTYEASLPTTVAWIADQLRTKDWREAFPRAAELAKAYNPYDYAEEDRWLATHGG</sequence>
<dbReference type="STRING" id="310781.SAMN05216259_104516"/>
<dbReference type="AlphaFoldDB" id="A0A1H0CDU0"/>
<dbReference type="Gene3D" id="3.40.50.720">
    <property type="entry name" value="NAD(P)-binding Rossmann-like Domain"/>
    <property type="match status" value="1"/>
</dbReference>
<dbReference type="GO" id="GO:0005737">
    <property type="term" value="C:cytoplasm"/>
    <property type="evidence" value="ECO:0007669"/>
    <property type="project" value="TreeGrafter"/>
</dbReference>
<evidence type="ECO:0000256" key="1">
    <source>
        <dbReference type="SAM" id="MobiDB-lite"/>
    </source>
</evidence>
<evidence type="ECO:0000259" key="2">
    <source>
        <dbReference type="Pfam" id="PF01370"/>
    </source>
</evidence>
<proteinExistence type="predicted"/>
<dbReference type="PANTHER" id="PTHR48079">
    <property type="entry name" value="PROTEIN YEEZ"/>
    <property type="match status" value="1"/>
</dbReference>
<organism evidence="3 4">
    <name type="scientific">Actinacidiphila guanduensis</name>
    <dbReference type="NCBI Taxonomy" id="310781"/>
    <lineage>
        <taxon>Bacteria</taxon>
        <taxon>Bacillati</taxon>
        <taxon>Actinomycetota</taxon>
        <taxon>Actinomycetes</taxon>
        <taxon>Kitasatosporales</taxon>
        <taxon>Streptomycetaceae</taxon>
        <taxon>Actinacidiphila</taxon>
    </lineage>
</organism>
<dbReference type="InterPro" id="IPR001509">
    <property type="entry name" value="Epimerase_deHydtase"/>
</dbReference>
<name>A0A1H0CDU0_9ACTN</name>
<protein>
    <submittedName>
        <fullName evidence="3">Nucleoside-diphosphate-sugar epimerase</fullName>
    </submittedName>
</protein>
<gene>
    <name evidence="3" type="ORF">SAMN05216259_104516</name>
</gene>
<dbReference type="SUPFAM" id="SSF51735">
    <property type="entry name" value="NAD(P)-binding Rossmann-fold domains"/>
    <property type="match status" value="1"/>
</dbReference>
<evidence type="ECO:0000313" key="4">
    <source>
        <dbReference type="Proteomes" id="UP000199341"/>
    </source>
</evidence>
<accession>A0A1H0CDU0</accession>
<dbReference type="Pfam" id="PF01370">
    <property type="entry name" value="Epimerase"/>
    <property type="match status" value="1"/>
</dbReference>
<dbReference type="GO" id="GO:0004029">
    <property type="term" value="F:aldehyde dehydrogenase (NAD+) activity"/>
    <property type="evidence" value="ECO:0007669"/>
    <property type="project" value="TreeGrafter"/>
</dbReference>
<reference evidence="3 4" key="1">
    <citation type="submission" date="2016-10" db="EMBL/GenBank/DDBJ databases">
        <authorList>
            <person name="de Groot N.N."/>
        </authorList>
    </citation>
    <scope>NUCLEOTIDE SEQUENCE [LARGE SCALE GENOMIC DNA]</scope>
    <source>
        <strain evidence="3 4">CGMCC 4.2022</strain>
    </source>
</reference>
<feature type="region of interest" description="Disordered" evidence="1">
    <location>
        <begin position="108"/>
        <end position="139"/>
    </location>
</feature>